<dbReference type="AlphaFoldDB" id="A0A8I6RP25"/>
<evidence type="ECO:0000256" key="2">
    <source>
        <dbReference type="ARBA" id="ARBA00023161"/>
    </source>
</evidence>
<dbReference type="GO" id="GO:0000184">
    <property type="term" value="P:nuclear-transcribed mRNA catabolic process, nonsense-mediated decay"/>
    <property type="evidence" value="ECO:0007669"/>
    <property type="project" value="UniProtKB-UniRule"/>
</dbReference>
<dbReference type="Pfam" id="PF10220">
    <property type="entry name" value="Smg8_Smg9"/>
    <property type="match status" value="2"/>
</dbReference>
<evidence type="ECO:0000256" key="1">
    <source>
        <dbReference type="ARBA" id="ARBA00006443"/>
    </source>
</evidence>
<proteinExistence type="inferred from homology"/>
<accession>A0A8I6RP25</accession>
<comment type="function">
    <text evidence="4">Involved in nonsense-mediated decay (NMD) of mRNAs containing premature stop codons.</text>
</comment>
<evidence type="ECO:0000313" key="5">
    <source>
        <dbReference type="EnsemblMetazoa" id="XP_014247231.1"/>
    </source>
</evidence>
<dbReference type="KEGG" id="clec:106665369"/>
<evidence type="ECO:0000256" key="3">
    <source>
        <dbReference type="ARBA" id="ARBA00029509"/>
    </source>
</evidence>
<dbReference type="OrthoDB" id="63589at2759"/>
<dbReference type="InterPro" id="IPR019354">
    <property type="entry name" value="SMG8-like"/>
</dbReference>
<keyword evidence="6" id="KW-1185">Reference proteome</keyword>
<evidence type="ECO:0000313" key="6">
    <source>
        <dbReference type="Proteomes" id="UP000494040"/>
    </source>
</evidence>
<reference evidence="5" key="1">
    <citation type="submission" date="2022-01" db="UniProtKB">
        <authorList>
            <consortium name="EnsemblMetazoa"/>
        </authorList>
    </citation>
    <scope>IDENTIFICATION</scope>
</reference>
<name>A0A8I6RP25_CIMLE</name>
<keyword evidence="2 4" id="KW-0866">Nonsense-mediated mRNA decay</keyword>
<comment type="similarity">
    <text evidence="1 4">Belongs to the SMG8 family.</text>
</comment>
<dbReference type="GeneID" id="106665369"/>
<protein>
    <recommendedName>
        <fullName evidence="3 4">Nonsense-mediated mRNA decay factor SMG8</fullName>
    </recommendedName>
</protein>
<dbReference type="PANTHER" id="PTHR13091">
    <property type="entry name" value="AMPLIFIED IN BREAST CANCER 2-RELATED"/>
    <property type="match status" value="1"/>
</dbReference>
<dbReference type="RefSeq" id="XP_014247231.1">
    <property type="nucleotide sequence ID" value="XM_014391745.2"/>
</dbReference>
<dbReference type="EnsemblMetazoa" id="XM_014391745.2">
    <property type="protein sequence ID" value="XP_014247231.1"/>
    <property type="gene ID" value="LOC106665369"/>
</dbReference>
<sequence length="1154" mass="131538">MEWKFRLPAENLFKFFSEEELSDQVVIVSFFGKTSILDDYPTIFGFTLDDNDNYNRNIDDEETDCCIEGYYAANEKVLYLFLVGAFNPRKLANLFKESANDLKEKGFLYCWNNFKCSYVKGLLFLFSLSHIIVICHPRETLDLSVVQFLKVLSRVRPSYQSIITNIISDLEEFNSNCNKTRLNNDLQHDLLIHGRICCPRLLFVFECPFDILNEDDEERAARTTKLEHALEDQIYLTLRRSRLVKNVCNRAFFSIAPNDEFVFVQNNIVSESRADRSFRRLMEKLEDDSNISNDGGVNATATDDDDDDENFSLLLDINSKYIPSSNETELDSMWRRKPGRARTVNSAQETSPQKVQQLPEWASPGHTWSMAMLEDNFSHLSTYSEPVSSFDCGIIEKSYGDLGDPNVYEMPTHSIDVFTDFNPWSAAGIQGQPGDPYYEACMIPHTALEEYYLTNTFTSTELTQELWQYPPEEQQQFVNEGLGCIITGLPEPPIQYCLNDGRPLSECSIPSSSTSSSCSVSFASFEETLHHGKNYKSGHRFKTFLQKHIRKAHNDGFYDNMGKYINVKPFFMRPSLKYWLEIASGLSRYSMLGVKQTEATNEMKSLLGTELQFSSARCKKIIPLAVSRYQENLPPHYNRAIHEKQVKKAIIVFTHHARGPEQDKYITELKIQCDNLWKSGRQTCEMQSLSKNTCTWPAHQCLNKEFDKILHRELQILSINSGMSFEKNPLKILTRFRKININKLILRESEHWSGIQYISSCNCGVKQGNRPDPFTLKAANYSFYRDIGKECGCIHLDHINFPVFQPSIHDYKAADVNAYGYNQENSSSSINTLANLYHESVQASFSVENIKNVAAFCAGKLWTPDHLILTLHEGTPTTPPLSDQSGNLVLDYFSPQSQDKHLVRQASTTEYLPGMLHFESPHGLLPQFPSWSLLCRGPSSLYSHNLGLHDQPGFILGSSFLLPWDVTIKEHDVISNISPDLKKIPSATFCRGGYKKFQRYPKDFINVKIFIGVEYECLRGHRFMSSAPGKILKVSANGIVKENANKLTKGNMPLYLPCPCSKSLAQLMRIHVVTPKAPVFVTIDPKVRPAPPPCPIFITGDPKPIALSQSTYWVLRLPFVYASERNVYTTPTRLKKLKYGELIGPTYGITQITE</sequence>
<evidence type="ECO:0000256" key="4">
    <source>
        <dbReference type="RuleBase" id="RU367133"/>
    </source>
</evidence>
<dbReference type="PANTHER" id="PTHR13091:SF0">
    <property type="entry name" value="NONSENSE-MEDIATED MRNA DECAY FACTOR SMG8"/>
    <property type="match status" value="1"/>
</dbReference>
<organism evidence="5 6">
    <name type="scientific">Cimex lectularius</name>
    <name type="common">Bed bug</name>
    <name type="synonym">Acanthia lectularia</name>
    <dbReference type="NCBI Taxonomy" id="79782"/>
    <lineage>
        <taxon>Eukaryota</taxon>
        <taxon>Metazoa</taxon>
        <taxon>Ecdysozoa</taxon>
        <taxon>Arthropoda</taxon>
        <taxon>Hexapoda</taxon>
        <taxon>Insecta</taxon>
        <taxon>Pterygota</taxon>
        <taxon>Neoptera</taxon>
        <taxon>Paraneoptera</taxon>
        <taxon>Hemiptera</taxon>
        <taxon>Heteroptera</taxon>
        <taxon>Panheteroptera</taxon>
        <taxon>Cimicomorpha</taxon>
        <taxon>Cimicidae</taxon>
        <taxon>Cimex</taxon>
    </lineage>
</organism>
<dbReference type="Proteomes" id="UP000494040">
    <property type="component" value="Unassembled WGS sequence"/>
</dbReference>